<gene>
    <name evidence="6" type="ORF">LTRI10_LOCUS14126</name>
</gene>
<keyword evidence="1" id="KW-0479">Metal-binding</keyword>
<feature type="coiled-coil region" evidence="4">
    <location>
        <begin position="81"/>
        <end position="124"/>
    </location>
</feature>
<accession>A0AAV2DGX3</accession>
<feature type="domain" description="GRF-type" evidence="5">
    <location>
        <begin position="21"/>
        <end position="65"/>
    </location>
</feature>
<evidence type="ECO:0000256" key="4">
    <source>
        <dbReference type="SAM" id="Coils"/>
    </source>
</evidence>
<protein>
    <recommendedName>
        <fullName evidence="5">GRF-type domain-containing protein</fullName>
    </recommendedName>
</protein>
<evidence type="ECO:0000256" key="2">
    <source>
        <dbReference type="ARBA" id="ARBA00022771"/>
    </source>
</evidence>
<reference evidence="6 7" key="1">
    <citation type="submission" date="2024-04" db="EMBL/GenBank/DDBJ databases">
        <authorList>
            <person name="Fracassetti M."/>
        </authorList>
    </citation>
    <scope>NUCLEOTIDE SEQUENCE [LARGE SCALE GENOMIC DNA]</scope>
</reference>
<evidence type="ECO:0000256" key="1">
    <source>
        <dbReference type="ARBA" id="ARBA00022723"/>
    </source>
</evidence>
<evidence type="ECO:0000256" key="3">
    <source>
        <dbReference type="ARBA" id="ARBA00022833"/>
    </source>
</evidence>
<name>A0AAV2DGX3_9ROSI</name>
<proteinExistence type="predicted"/>
<keyword evidence="2" id="KW-0863">Zinc-finger</keyword>
<keyword evidence="3" id="KW-0862">Zinc</keyword>
<sequence length="131" mass="14935">MESRRKGSKVVDDVEYDEEEVTCDCGLRDSRRISRTATNPNRNIFGCPNFGVMAKEPCDFFEWYDIGAVVFKSTRMLSEAVVKLTLENQELRASLERLGATPGSVNIAEELQIMKQRLERLEIESSRKKGL</sequence>
<dbReference type="AlphaFoldDB" id="A0AAV2DGX3"/>
<keyword evidence="4" id="KW-0175">Coiled coil</keyword>
<organism evidence="6 7">
    <name type="scientific">Linum trigynum</name>
    <dbReference type="NCBI Taxonomy" id="586398"/>
    <lineage>
        <taxon>Eukaryota</taxon>
        <taxon>Viridiplantae</taxon>
        <taxon>Streptophyta</taxon>
        <taxon>Embryophyta</taxon>
        <taxon>Tracheophyta</taxon>
        <taxon>Spermatophyta</taxon>
        <taxon>Magnoliopsida</taxon>
        <taxon>eudicotyledons</taxon>
        <taxon>Gunneridae</taxon>
        <taxon>Pentapetalae</taxon>
        <taxon>rosids</taxon>
        <taxon>fabids</taxon>
        <taxon>Malpighiales</taxon>
        <taxon>Linaceae</taxon>
        <taxon>Linum</taxon>
    </lineage>
</organism>
<evidence type="ECO:0000313" key="6">
    <source>
        <dbReference type="EMBL" id="CAL1372102.1"/>
    </source>
</evidence>
<evidence type="ECO:0000313" key="7">
    <source>
        <dbReference type="Proteomes" id="UP001497516"/>
    </source>
</evidence>
<dbReference type="Pfam" id="PF06839">
    <property type="entry name" value="Zn_ribbon_GRF"/>
    <property type="match status" value="1"/>
</dbReference>
<keyword evidence="7" id="KW-1185">Reference proteome</keyword>
<dbReference type="EMBL" id="OZ034815">
    <property type="protein sequence ID" value="CAL1372102.1"/>
    <property type="molecule type" value="Genomic_DNA"/>
</dbReference>
<evidence type="ECO:0000259" key="5">
    <source>
        <dbReference type="Pfam" id="PF06839"/>
    </source>
</evidence>
<dbReference type="Proteomes" id="UP001497516">
    <property type="component" value="Chromosome 2"/>
</dbReference>
<dbReference type="InterPro" id="IPR010666">
    <property type="entry name" value="Znf_GRF"/>
</dbReference>
<dbReference type="GO" id="GO:0008270">
    <property type="term" value="F:zinc ion binding"/>
    <property type="evidence" value="ECO:0007669"/>
    <property type="project" value="UniProtKB-KW"/>
</dbReference>